<keyword evidence="10" id="KW-1185">Reference proteome</keyword>
<keyword evidence="3" id="KW-0498">Mitosis</keyword>
<reference evidence="9" key="1">
    <citation type="submission" date="2021-03" db="EMBL/GenBank/DDBJ databases">
        <title>Revisited historic fungal species revealed as producer of novel bioactive compounds through whole genome sequencing and comparative genomics.</title>
        <authorList>
            <person name="Vignolle G.A."/>
            <person name="Hochenegger N."/>
            <person name="Mach R.L."/>
            <person name="Mach-Aigner A.R."/>
            <person name="Javad Rahimi M."/>
            <person name="Salim K.A."/>
            <person name="Chan C.M."/>
            <person name="Lim L.B.L."/>
            <person name="Cai F."/>
            <person name="Druzhinina I.S."/>
            <person name="U'Ren J.M."/>
            <person name="Derntl C."/>
        </authorList>
    </citation>
    <scope>NUCLEOTIDE SEQUENCE</scope>
    <source>
        <strain evidence="9">TUCIM 5799</strain>
    </source>
</reference>
<dbReference type="InterPro" id="IPR014786">
    <property type="entry name" value="ANAPC2_C"/>
</dbReference>
<dbReference type="InterPro" id="IPR016158">
    <property type="entry name" value="Cullin_homology"/>
</dbReference>
<dbReference type="Pfam" id="PF26557">
    <property type="entry name" value="Cullin_AB"/>
    <property type="match status" value="1"/>
</dbReference>
<evidence type="ECO:0000256" key="7">
    <source>
        <dbReference type="SAM" id="MobiDB-lite"/>
    </source>
</evidence>
<evidence type="ECO:0000256" key="1">
    <source>
        <dbReference type="ARBA" id="ARBA00016068"/>
    </source>
</evidence>
<evidence type="ECO:0000256" key="3">
    <source>
        <dbReference type="ARBA" id="ARBA00022776"/>
    </source>
</evidence>
<dbReference type="InterPro" id="IPR057975">
    <property type="entry name" value="TPR_ANAPC2"/>
</dbReference>
<evidence type="ECO:0000256" key="6">
    <source>
        <dbReference type="PROSITE-ProRule" id="PRU00330"/>
    </source>
</evidence>
<evidence type="ECO:0000313" key="9">
    <source>
        <dbReference type="EMBL" id="KAI1862862.1"/>
    </source>
</evidence>
<sequence>MMTTETRWNAGKRRVFQSVFQTAVSQPTPYSTPSVRFTEQSQAFGGPLAHTPQKRAAAAYLSSPVNPHASDQTRFDRSWHIVTSRIALPPSVAAEDSFGPLPNSQEAEDEDFDDALRDVLDPGSRLPLADDTEDVLSWHTQQVRLHFVSHVLPLLAVCDTYTDQAQVLLGSMRTLEAAHRQYLFGLSLIIRAIDQTEADQALKKFRRDLHAIVGNSVSSSLMDALRTVLGQLMTVILGLPSALRGSHGEQKRSKIQEARREMTQLVESLCKIGLAGERFQILFAELLNNIMATYIYETFAGRWGPSGDVIPKAHAPEHASAQPRCIRELSSWVEDNYGRMAVEVTNHLGNVQVAWADVEKWKEIAVGRLASLRISELFDIVISWPDSEGGINDLRYTVTTPQRRLQLTDAFSTALQKRLLHSGRSTLDILRTYISMIKTFQRLDHSRVLLDRVAYSLQLYLCTREDTVRIIVTSLLTSPKEDRLEARKTKLVELVELLHEPDQYRSERQDDDWDDLTWVPAPVDAGANYKRRKSEDVIGTLIGAVGSPEVFIKEFQSIIGERLLSEQTGYEQEIGVLSLLKKRFGESSLQSCDVMIKDIQDSRRLDGVIHRGAMNHPGRGQRDWTIHTKILSRLFWPDMGDEPFVVPSSVGDMQKSYENIFEHLKPSRKLRWLNHLGQATVELELEDRSISEVVRTYEAAVINAFSEDVFKGRAPTWTFEEIWQHLQIDEDLLAAALQFWVDKMVLRKLPSEEYTVIERLADAEQHAAASASNAPGSTQIAPHDNAPSPRKAKSGMSEKEKAQRQVYWQFIVGMLTNSSSQMPLGQISMMMKMLIADGFPWSNEELQEFLADKVAEGEMELAGGKYKLVRK</sequence>
<evidence type="ECO:0000256" key="2">
    <source>
        <dbReference type="ARBA" id="ARBA00022618"/>
    </source>
</evidence>
<dbReference type="GO" id="GO:0006511">
    <property type="term" value="P:ubiquitin-dependent protein catabolic process"/>
    <property type="evidence" value="ECO:0007669"/>
    <property type="project" value="InterPro"/>
</dbReference>
<accession>A0A9P9WH05</accession>
<dbReference type="Pfam" id="PF08672">
    <property type="entry name" value="ANAPC2"/>
    <property type="match status" value="1"/>
</dbReference>
<dbReference type="Gene3D" id="3.30.230.130">
    <property type="entry name" value="Cullin, Chain C, Domain 2"/>
    <property type="match status" value="1"/>
</dbReference>
<proteinExistence type="inferred from homology"/>
<evidence type="ECO:0000313" key="10">
    <source>
        <dbReference type="Proteomes" id="UP000829685"/>
    </source>
</evidence>
<dbReference type="InterPro" id="IPR036390">
    <property type="entry name" value="WH_DNA-bd_sf"/>
</dbReference>
<feature type="domain" description="Cullin family profile" evidence="8">
    <location>
        <begin position="540"/>
        <end position="741"/>
    </location>
</feature>
<dbReference type="GO" id="GO:0051301">
    <property type="term" value="P:cell division"/>
    <property type="evidence" value="ECO:0007669"/>
    <property type="project" value="UniProtKB-KW"/>
</dbReference>
<dbReference type="SMART" id="SM01013">
    <property type="entry name" value="APC2"/>
    <property type="match status" value="1"/>
</dbReference>
<dbReference type="SUPFAM" id="SSF46785">
    <property type="entry name" value="Winged helix' DNA-binding domain"/>
    <property type="match status" value="1"/>
</dbReference>
<evidence type="ECO:0000256" key="5">
    <source>
        <dbReference type="ARBA" id="ARBA00023306"/>
    </source>
</evidence>
<dbReference type="InterPro" id="IPR059120">
    <property type="entry name" value="Cullin-like_AB"/>
</dbReference>
<dbReference type="PROSITE" id="PS50069">
    <property type="entry name" value="CULLIN_2"/>
    <property type="match status" value="1"/>
</dbReference>
<dbReference type="GO" id="GO:0005680">
    <property type="term" value="C:anaphase-promoting complex"/>
    <property type="evidence" value="ECO:0007669"/>
    <property type="project" value="TreeGrafter"/>
</dbReference>
<dbReference type="EMBL" id="JAFIMR010000026">
    <property type="protein sequence ID" value="KAI1862862.1"/>
    <property type="molecule type" value="Genomic_DNA"/>
</dbReference>
<feature type="region of interest" description="Disordered" evidence="7">
    <location>
        <begin position="767"/>
        <end position="798"/>
    </location>
</feature>
<dbReference type="Gene3D" id="1.10.10.10">
    <property type="entry name" value="Winged helix-like DNA-binding domain superfamily/Winged helix DNA-binding domain"/>
    <property type="match status" value="1"/>
</dbReference>
<dbReference type="InterPro" id="IPR036317">
    <property type="entry name" value="Cullin_homology_sf"/>
</dbReference>
<protein>
    <recommendedName>
        <fullName evidence="1">Anaphase-promoting complex subunit 2</fullName>
    </recommendedName>
</protein>
<dbReference type="SMART" id="SM00182">
    <property type="entry name" value="CULLIN"/>
    <property type="match status" value="1"/>
</dbReference>
<organism evidence="9 10">
    <name type="scientific">Neoarthrinium moseri</name>
    <dbReference type="NCBI Taxonomy" id="1658444"/>
    <lineage>
        <taxon>Eukaryota</taxon>
        <taxon>Fungi</taxon>
        <taxon>Dikarya</taxon>
        <taxon>Ascomycota</taxon>
        <taxon>Pezizomycotina</taxon>
        <taxon>Sordariomycetes</taxon>
        <taxon>Xylariomycetidae</taxon>
        <taxon>Amphisphaeriales</taxon>
        <taxon>Apiosporaceae</taxon>
        <taxon>Neoarthrinium</taxon>
    </lineage>
</organism>
<keyword evidence="4" id="KW-0833">Ubl conjugation pathway</keyword>
<dbReference type="Proteomes" id="UP000829685">
    <property type="component" value="Unassembled WGS sequence"/>
</dbReference>
<comment type="caution">
    <text evidence="9">The sequence shown here is derived from an EMBL/GenBank/DDBJ whole genome shotgun (WGS) entry which is preliminary data.</text>
</comment>
<evidence type="ECO:0000256" key="4">
    <source>
        <dbReference type="ARBA" id="ARBA00022786"/>
    </source>
</evidence>
<dbReference type="GO" id="GO:0031625">
    <property type="term" value="F:ubiquitin protein ligase binding"/>
    <property type="evidence" value="ECO:0007669"/>
    <property type="project" value="InterPro"/>
</dbReference>
<dbReference type="AlphaFoldDB" id="A0A9P9WH05"/>
<evidence type="ECO:0000259" key="8">
    <source>
        <dbReference type="PROSITE" id="PS50069"/>
    </source>
</evidence>
<dbReference type="PANTHER" id="PTHR45957">
    <property type="entry name" value="ANAPHASE-PROMOTING COMPLEX SUBUNIT 2"/>
    <property type="match status" value="1"/>
</dbReference>
<dbReference type="SUPFAM" id="SSF75632">
    <property type="entry name" value="Cullin homology domain"/>
    <property type="match status" value="1"/>
</dbReference>
<dbReference type="Gene3D" id="1.20.1310.10">
    <property type="entry name" value="Cullin Repeats"/>
    <property type="match status" value="1"/>
</dbReference>
<dbReference type="PANTHER" id="PTHR45957:SF1">
    <property type="entry name" value="ANAPHASE-PROMOTING COMPLEX SUBUNIT 2"/>
    <property type="match status" value="1"/>
</dbReference>
<dbReference type="InterPro" id="IPR036388">
    <property type="entry name" value="WH-like_DNA-bd_sf"/>
</dbReference>
<dbReference type="Pfam" id="PF25773">
    <property type="entry name" value="TPR_ANAPC2"/>
    <property type="match status" value="1"/>
</dbReference>
<dbReference type="InterPro" id="IPR044554">
    <property type="entry name" value="ANAPC2"/>
</dbReference>
<keyword evidence="5" id="KW-0131">Cell cycle</keyword>
<dbReference type="GO" id="GO:0070979">
    <property type="term" value="P:protein K11-linked ubiquitination"/>
    <property type="evidence" value="ECO:0007669"/>
    <property type="project" value="TreeGrafter"/>
</dbReference>
<dbReference type="GO" id="GO:0007091">
    <property type="term" value="P:metaphase/anaphase transition of mitotic cell cycle"/>
    <property type="evidence" value="ECO:0007669"/>
    <property type="project" value="TreeGrafter"/>
</dbReference>
<name>A0A9P9WH05_9PEZI</name>
<gene>
    <name evidence="9" type="ORF">JX265_008908</name>
</gene>
<keyword evidence="2" id="KW-0132">Cell division</keyword>
<feature type="compositionally biased region" description="Low complexity" evidence="7">
    <location>
        <begin position="767"/>
        <end position="777"/>
    </location>
</feature>
<comment type="similarity">
    <text evidence="6">Belongs to the cullin family.</text>
</comment>